<dbReference type="RefSeq" id="WP_010964469.1">
    <property type="nucleotide sequence ID" value="NC_003030.1"/>
</dbReference>
<dbReference type="GeneID" id="44997666"/>
<dbReference type="KEGG" id="cac:CA_C1156"/>
<gene>
    <name evidence="1" type="ordered locus">CA_C1156</name>
</gene>
<protein>
    <submittedName>
        <fullName evidence="1">Uncharacterized protein</fullName>
    </submittedName>
</protein>
<dbReference type="PATRIC" id="fig|272562.8.peg.1361"/>
<reference evidence="1 2" key="1">
    <citation type="journal article" date="2001" name="J. Bacteriol.">
        <title>Genome sequence and comparative analysis of the solvent-producing bacterium Clostridium acetobutylicum.</title>
        <authorList>
            <person name="Nolling J."/>
            <person name="Breton G."/>
            <person name="Omelchenko M.V."/>
            <person name="Makarova K.S."/>
            <person name="Zeng Q."/>
            <person name="Gibson R."/>
            <person name="Lee H.M."/>
            <person name="Dubois J."/>
            <person name="Qiu D."/>
            <person name="Hitti J."/>
            <person name="Wolf Y.I."/>
            <person name="Tatusov R.L."/>
            <person name="Sabathe F."/>
            <person name="Doucette-Stamm L."/>
            <person name="Soucaille P."/>
            <person name="Daly M.J."/>
            <person name="Bennett G.N."/>
            <person name="Koonin E.V."/>
            <person name="Smith D.R."/>
        </authorList>
    </citation>
    <scope>NUCLEOTIDE SEQUENCE [LARGE SCALE GENOMIC DNA]</scope>
    <source>
        <strain evidence="2">ATCC 824 / DSM 792 / JCM 1419 / LMG 5710 / VKM B-1787</strain>
    </source>
</reference>
<dbReference type="AlphaFoldDB" id="Q97JW7"/>
<dbReference type="STRING" id="272562.CA_C1156"/>
<evidence type="ECO:0000313" key="2">
    <source>
        <dbReference type="Proteomes" id="UP000000814"/>
    </source>
</evidence>
<name>Q97JW7_CLOAB</name>
<dbReference type="HOGENOM" id="CLU_2492276_0_0_9"/>
<organism evidence="1 2">
    <name type="scientific">Clostridium acetobutylicum (strain ATCC 824 / DSM 792 / JCM 1419 / IAM 19013 / LMG 5710 / NBRC 13948 / NRRL B-527 / VKM B-1787 / 2291 / W)</name>
    <dbReference type="NCBI Taxonomy" id="272562"/>
    <lineage>
        <taxon>Bacteria</taxon>
        <taxon>Bacillati</taxon>
        <taxon>Bacillota</taxon>
        <taxon>Clostridia</taxon>
        <taxon>Eubacteriales</taxon>
        <taxon>Clostridiaceae</taxon>
        <taxon>Clostridium</taxon>
    </lineage>
</organism>
<keyword evidence="2" id="KW-1185">Reference proteome</keyword>
<dbReference type="Proteomes" id="UP000000814">
    <property type="component" value="Chromosome"/>
</dbReference>
<accession>Q97JW7</accession>
<dbReference type="PIR" id="E97042">
    <property type="entry name" value="E97042"/>
</dbReference>
<sequence>MLFVALMGLGIIYDHILFKVLLEDRENKNRRVLKMSEVEKEQLLQEYIDKHNNRTCDCNEQDMELCLGGLYLNGLLSKEEIFEDWD</sequence>
<proteinExistence type="predicted"/>
<dbReference type="EMBL" id="AE001437">
    <property type="protein sequence ID" value="AAK79128.1"/>
    <property type="molecule type" value="Genomic_DNA"/>
</dbReference>
<evidence type="ECO:0000313" key="1">
    <source>
        <dbReference type="EMBL" id="AAK79128.1"/>
    </source>
</evidence>